<reference evidence="8" key="1">
    <citation type="submission" date="2009-08" db="EMBL/GenBank/DDBJ databases">
        <title>Annotation of Salpingoeca rosetta.</title>
        <authorList>
            <consortium name="The Broad Institute Genome Sequencing Platform"/>
            <person name="Russ C."/>
            <person name="Cuomo C."/>
            <person name="Burger G."/>
            <person name="Gray M.W."/>
            <person name="Holland P.W.H."/>
            <person name="King N."/>
            <person name="Lang F.B.F."/>
            <person name="Roger A.J."/>
            <person name="Ruiz-Trillo I."/>
            <person name="Young S.K."/>
            <person name="Zeng Q."/>
            <person name="Gargeya S."/>
            <person name="Alvarado L."/>
            <person name="Berlin A."/>
            <person name="Chapman S.B."/>
            <person name="Chen Z."/>
            <person name="Freedman E."/>
            <person name="Gellesch M."/>
            <person name="Goldberg J."/>
            <person name="Griggs A."/>
            <person name="Gujja S."/>
            <person name="Heilman E."/>
            <person name="Heiman D."/>
            <person name="Howarth C."/>
            <person name="Mehta T."/>
            <person name="Neiman D."/>
            <person name="Pearson M."/>
            <person name="Roberts A."/>
            <person name="Saif S."/>
            <person name="Shea T."/>
            <person name="Shenoy N."/>
            <person name="Sisk P."/>
            <person name="Stolte C."/>
            <person name="Sykes S."/>
            <person name="White J."/>
            <person name="Yandava C."/>
            <person name="Haas B."/>
            <person name="Nusbaum C."/>
            <person name="Birren B."/>
        </authorList>
    </citation>
    <scope>NUCLEOTIDE SEQUENCE [LARGE SCALE GENOMIC DNA]</scope>
    <source>
        <strain evidence="8">ATCC 50818</strain>
    </source>
</reference>
<dbReference type="RefSeq" id="XP_004990910.1">
    <property type="nucleotide sequence ID" value="XM_004990853.1"/>
</dbReference>
<feature type="domain" description="PDZ" evidence="7">
    <location>
        <begin position="847"/>
        <end position="900"/>
    </location>
</feature>
<dbReference type="Proteomes" id="UP000007799">
    <property type="component" value="Unassembled WGS sequence"/>
</dbReference>
<dbReference type="Gene3D" id="2.60.40.150">
    <property type="entry name" value="C2 domain"/>
    <property type="match status" value="1"/>
</dbReference>
<feature type="domain" description="PDZ" evidence="7">
    <location>
        <begin position="752"/>
        <end position="830"/>
    </location>
</feature>
<dbReference type="OMA" id="MSIEHES"/>
<feature type="compositionally biased region" description="Low complexity" evidence="4">
    <location>
        <begin position="236"/>
        <end position="252"/>
    </location>
</feature>
<evidence type="ECO:0000313" key="8">
    <source>
        <dbReference type="EMBL" id="EGD77070.1"/>
    </source>
</evidence>
<dbReference type="eggNOG" id="KOG4305">
    <property type="taxonomic scope" value="Eukaryota"/>
</dbReference>
<dbReference type="eggNOG" id="KOG3528">
    <property type="taxonomic scope" value="Eukaryota"/>
</dbReference>
<feature type="compositionally biased region" description="Acidic residues" evidence="4">
    <location>
        <begin position="282"/>
        <end position="300"/>
    </location>
</feature>
<dbReference type="GeneID" id="16071473"/>
<dbReference type="PANTHER" id="PTHR14191">
    <property type="entry name" value="PDZ DOMAIN CONTAINING PROTEIN"/>
    <property type="match status" value="1"/>
</dbReference>
<dbReference type="Pfam" id="PF00621">
    <property type="entry name" value="RhoGEF"/>
    <property type="match status" value="1"/>
</dbReference>
<dbReference type="Pfam" id="PF17820">
    <property type="entry name" value="PDZ_6"/>
    <property type="match status" value="1"/>
</dbReference>
<dbReference type="InterPro" id="IPR001478">
    <property type="entry name" value="PDZ"/>
</dbReference>
<dbReference type="Pfam" id="PF00595">
    <property type="entry name" value="PDZ"/>
    <property type="match status" value="3"/>
</dbReference>
<evidence type="ECO:0000313" key="9">
    <source>
        <dbReference type="Proteomes" id="UP000007799"/>
    </source>
</evidence>
<evidence type="ECO:0000256" key="4">
    <source>
        <dbReference type="SAM" id="MobiDB-lite"/>
    </source>
</evidence>
<dbReference type="GO" id="GO:0043495">
    <property type="term" value="F:protein-membrane adaptor activity"/>
    <property type="evidence" value="ECO:0007669"/>
    <property type="project" value="TreeGrafter"/>
</dbReference>
<dbReference type="InterPro" id="IPR051067">
    <property type="entry name" value="NHER"/>
</dbReference>
<name>F2UIM1_SALR5</name>
<dbReference type="SMART" id="SM00228">
    <property type="entry name" value="PDZ"/>
    <property type="match status" value="4"/>
</dbReference>
<dbReference type="InterPro" id="IPR041489">
    <property type="entry name" value="PDZ_6"/>
</dbReference>
<dbReference type="InterPro" id="IPR000219">
    <property type="entry name" value="DH_dom"/>
</dbReference>
<dbReference type="Pfam" id="PF00168">
    <property type="entry name" value="C2"/>
    <property type="match status" value="1"/>
</dbReference>
<organism evidence="9">
    <name type="scientific">Salpingoeca rosetta (strain ATCC 50818 / BSB-021)</name>
    <dbReference type="NCBI Taxonomy" id="946362"/>
    <lineage>
        <taxon>Eukaryota</taxon>
        <taxon>Choanoflagellata</taxon>
        <taxon>Craspedida</taxon>
        <taxon>Salpingoecidae</taxon>
        <taxon>Salpingoeca</taxon>
    </lineage>
</organism>
<evidence type="ECO:0000256" key="2">
    <source>
        <dbReference type="ARBA" id="ARBA00022475"/>
    </source>
</evidence>
<evidence type="ECO:0000259" key="7">
    <source>
        <dbReference type="PROSITE" id="PS50106"/>
    </source>
</evidence>
<dbReference type="PROSITE" id="PS50106">
    <property type="entry name" value="PDZ"/>
    <property type="match status" value="4"/>
</dbReference>
<feature type="domain" description="PDZ" evidence="7">
    <location>
        <begin position="682"/>
        <end position="735"/>
    </location>
</feature>
<dbReference type="GO" id="GO:0005085">
    <property type="term" value="F:guanyl-nucleotide exchange factor activity"/>
    <property type="evidence" value="ECO:0007669"/>
    <property type="project" value="InterPro"/>
</dbReference>
<evidence type="ECO:0000259" key="5">
    <source>
        <dbReference type="PROSITE" id="PS50004"/>
    </source>
</evidence>
<feature type="region of interest" description="Disordered" evidence="4">
    <location>
        <begin position="235"/>
        <end position="300"/>
    </location>
</feature>
<keyword evidence="2" id="KW-0472">Membrane</keyword>
<dbReference type="EMBL" id="GL832976">
    <property type="protein sequence ID" value="EGD77070.1"/>
    <property type="molecule type" value="Genomic_DNA"/>
</dbReference>
<dbReference type="SUPFAM" id="SSF48065">
    <property type="entry name" value="DBL homology domain (DH-domain)"/>
    <property type="match status" value="1"/>
</dbReference>
<feature type="domain" description="PDZ" evidence="7">
    <location>
        <begin position="919"/>
        <end position="998"/>
    </location>
</feature>
<dbReference type="InterPro" id="IPR035892">
    <property type="entry name" value="C2_domain_sf"/>
</dbReference>
<accession>F2UIM1</accession>
<dbReference type="OrthoDB" id="410721at2759"/>
<comment type="subcellular location">
    <subcellularLocation>
        <location evidence="1">Cell membrane</location>
    </subcellularLocation>
</comment>
<dbReference type="PANTHER" id="PTHR14191:SF3">
    <property type="entry name" value="NA(+)_H(+) EXCHANGE REGULATORY COFACTOR-LIKE PROTEIN NRFL-1"/>
    <property type="match status" value="1"/>
</dbReference>
<dbReference type="InterPro" id="IPR036034">
    <property type="entry name" value="PDZ_sf"/>
</dbReference>
<evidence type="ECO:0000259" key="6">
    <source>
        <dbReference type="PROSITE" id="PS50010"/>
    </source>
</evidence>
<dbReference type="eggNOG" id="KOG0696">
    <property type="taxonomic scope" value="Eukaryota"/>
</dbReference>
<proteinExistence type="predicted"/>
<dbReference type="KEGG" id="sre:PTSG_07410"/>
<dbReference type="SMART" id="SM00239">
    <property type="entry name" value="C2"/>
    <property type="match status" value="1"/>
</dbReference>
<dbReference type="STRING" id="946362.F2UIM1"/>
<sequence length="998" mass="109759">MLRMERASSRAGVMKRIKLSIVFVNADGILIVSVREARLQGSVEDDAAPRLGPPTSYANVFLDPDPSSDGENQRKTQLITKTHSPAWNQTFKFFIPLDMPHGTRLHLAVWTRSNSGDHYSGGLSFALEDVMQSPRAGWYSLLPREEAILGHTKLRMHSEVAASRHSSTTLSTASNASWRPGQACRVLTEDDASVYEVATIEQIHRERGVAIVTERGHNATNRREVRLSEIVPLDASPPRRSSLRRMSISDSSEGGDAAAHTRMRLSGTLGDDVDVDAMMSHDDDDDDDNVDGDYSDSDGDGDGVFVDDLHDITPREQRRQAAIALLLRTLQDVAENIHLCIEVFVEPLNIDLTSEQHSKLFANIEELYGPCKDAVTDLATRKVVATGRFSNIADVVKAFVSAINPKLMVYTVNRDASRAELQRLQATSQDFAAFLNQQSLTNPDCNLEALLTHPIRTMNLLPKVLMDVIECTPESHGDHLTLKETLKTLQQNIDKVHEQSTRMRTVAKLSFYEEHLVSADGAPLPFKLMEPSRFFVHEETVPVEFARRTLLRNKKSKPRNVTVIVFNDFVLLTEKQPGSWEEPTYVLMNPGNKPLLLKDIFVDTDDSAMSVFFGVKSHSFVLHTKDRQAQGKWVKLLSREHAPPRTRARSSSSNPAHLPNGCAVDPATLTLRDVVLPCNADLGFSLRLNTPGVIGEVRPESPAHTAGLQDTDAIVRINHIPVAGLSHEGILELLRAVQGKRVHLTVQQYLKRVTVLKDANRGFGFVLQGNMPTYVKSIDPAGAAERAGLRLGDHIWEINGAHVRDKPHDHVVSILRSCAQGVKLLVRPTLRRVDVRGTPGVSDGFPGFTLLQKGASPLHVSSVDEDGPAALAGLELGDQVWEINGQNVRTQSLAAARALIASEAQKGRDEGACLRLVVISTLRRVTLNDTPLGLNVSGEHPSRVERVDAGGQADTAGLRAGDIIWGINGRSALSLTHAHVIEAIRSRPQRVTLMVPLQ</sequence>
<keyword evidence="2" id="KW-1003">Cell membrane</keyword>
<dbReference type="PROSITE" id="PS50004">
    <property type="entry name" value="C2"/>
    <property type="match status" value="1"/>
</dbReference>
<dbReference type="SUPFAM" id="SSF49562">
    <property type="entry name" value="C2 domain (Calcium/lipid-binding domain, CaLB)"/>
    <property type="match status" value="1"/>
</dbReference>
<dbReference type="PROSITE" id="PS50010">
    <property type="entry name" value="DH_2"/>
    <property type="match status" value="1"/>
</dbReference>
<feature type="region of interest" description="Disordered" evidence="4">
    <location>
        <begin position="45"/>
        <end position="74"/>
    </location>
</feature>
<dbReference type="Gene3D" id="2.30.42.10">
    <property type="match status" value="4"/>
</dbReference>
<feature type="region of interest" description="Disordered" evidence="4">
    <location>
        <begin position="640"/>
        <end position="659"/>
    </location>
</feature>
<evidence type="ECO:0000256" key="1">
    <source>
        <dbReference type="ARBA" id="ARBA00004236"/>
    </source>
</evidence>
<dbReference type="Gene3D" id="1.20.900.10">
    <property type="entry name" value="Dbl homology (DH) domain"/>
    <property type="match status" value="1"/>
</dbReference>
<keyword evidence="9" id="KW-1185">Reference proteome</keyword>
<dbReference type="CDD" id="cd00136">
    <property type="entry name" value="PDZ_canonical"/>
    <property type="match status" value="1"/>
</dbReference>
<dbReference type="InterPro" id="IPR035899">
    <property type="entry name" value="DBL_dom_sf"/>
</dbReference>
<dbReference type="InterPro" id="IPR000008">
    <property type="entry name" value="C2_dom"/>
</dbReference>
<protein>
    <submittedName>
        <fullName evidence="8">Uncharacterized protein</fullName>
    </submittedName>
</protein>
<feature type="domain" description="C2" evidence="5">
    <location>
        <begin position="9"/>
        <end position="139"/>
    </location>
</feature>
<dbReference type="GO" id="GO:0072659">
    <property type="term" value="P:protein localization to plasma membrane"/>
    <property type="evidence" value="ECO:0007669"/>
    <property type="project" value="TreeGrafter"/>
</dbReference>
<gene>
    <name evidence="8" type="ORF">PTSG_07410</name>
</gene>
<dbReference type="SMART" id="SM00325">
    <property type="entry name" value="RhoGEF"/>
    <property type="match status" value="1"/>
</dbReference>
<dbReference type="SUPFAM" id="SSF50156">
    <property type="entry name" value="PDZ domain-like"/>
    <property type="match status" value="4"/>
</dbReference>
<dbReference type="GO" id="GO:0016324">
    <property type="term" value="C:apical plasma membrane"/>
    <property type="evidence" value="ECO:0007669"/>
    <property type="project" value="TreeGrafter"/>
</dbReference>
<dbReference type="AlphaFoldDB" id="F2UIM1"/>
<dbReference type="InParanoid" id="F2UIM1"/>
<keyword evidence="3" id="KW-0677">Repeat</keyword>
<evidence type="ECO:0000256" key="3">
    <source>
        <dbReference type="ARBA" id="ARBA00022737"/>
    </source>
</evidence>
<feature type="domain" description="DH" evidence="6">
    <location>
        <begin position="318"/>
        <end position="499"/>
    </location>
</feature>